<keyword evidence="7" id="KW-0051">Antiviral defense</keyword>
<evidence type="ECO:0000256" key="8">
    <source>
        <dbReference type="ARBA" id="ARBA00034120"/>
    </source>
</evidence>
<dbReference type="OrthoDB" id="9793236at2"/>
<dbReference type="InterPro" id="IPR030931">
    <property type="entry name" value="Group_II_RT_mat"/>
</dbReference>
<dbReference type="InterPro" id="IPR000123">
    <property type="entry name" value="Reverse_transcriptase_msDNA"/>
</dbReference>
<keyword evidence="6 11" id="KW-0695">RNA-directed DNA polymerase</keyword>
<evidence type="ECO:0000256" key="9">
    <source>
        <dbReference type="ARBA" id="ARBA00048173"/>
    </source>
</evidence>
<accession>A0A1G7WA02</accession>
<dbReference type="InterPro" id="IPR051083">
    <property type="entry name" value="GrpII_Intron_Splice-Mob/Def"/>
</dbReference>
<protein>
    <recommendedName>
        <fullName evidence="1">RNA-directed DNA polymerase</fullName>
        <ecNumber evidence="1">2.7.7.49</ecNumber>
    </recommendedName>
</protein>
<comment type="catalytic activity">
    <reaction evidence="9">
        <text>DNA(n) + a 2'-deoxyribonucleoside 5'-triphosphate = DNA(n+1) + diphosphate</text>
        <dbReference type="Rhea" id="RHEA:22508"/>
        <dbReference type="Rhea" id="RHEA-COMP:17339"/>
        <dbReference type="Rhea" id="RHEA-COMP:17340"/>
        <dbReference type="ChEBI" id="CHEBI:33019"/>
        <dbReference type="ChEBI" id="CHEBI:61560"/>
        <dbReference type="ChEBI" id="CHEBI:173112"/>
        <dbReference type="EC" id="2.7.7.49"/>
    </reaction>
</comment>
<proteinExistence type="inferred from homology"/>
<reference evidence="12" key="1">
    <citation type="submission" date="2016-10" db="EMBL/GenBank/DDBJ databases">
        <authorList>
            <person name="Varghese N."/>
            <person name="Submissions S."/>
        </authorList>
    </citation>
    <scope>NUCLEOTIDE SEQUENCE [LARGE SCALE GENOMIC DNA]</scope>
    <source>
        <strain evidence="12">DSM 8344</strain>
    </source>
</reference>
<keyword evidence="4" id="KW-0479">Metal-binding</keyword>
<comment type="similarity">
    <text evidence="8">Belongs to the bacterial reverse transcriptase family.</text>
</comment>
<dbReference type="PANTHER" id="PTHR34047:SF3">
    <property type="entry name" value="BLR2052 PROTEIN"/>
    <property type="match status" value="1"/>
</dbReference>
<evidence type="ECO:0000256" key="6">
    <source>
        <dbReference type="ARBA" id="ARBA00022918"/>
    </source>
</evidence>
<dbReference type="GO" id="GO:0046872">
    <property type="term" value="F:metal ion binding"/>
    <property type="evidence" value="ECO:0007669"/>
    <property type="project" value="UniProtKB-KW"/>
</dbReference>
<name>A0A1G7WA02_9FIRM</name>
<evidence type="ECO:0000256" key="1">
    <source>
        <dbReference type="ARBA" id="ARBA00012493"/>
    </source>
</evidence>
<dbReference type="PROSITE" id="PS50878">
    <property type="entry name" value="RT_POL"/>
    <property type="match status" value="1"/>
</dbReference>
<dbReference type="NCBIfam" id="TIGR04416">
    <property type="entry name" value="group_II_RT_mat"/>
    <property type="match status" value="1"/>
</dbReference>
<evidence type="ECO:0000256" key="3">
    <source>
        <dbReference type="ARBA" id="ARBA00022695"/>
    </source>
</evidence>
<evidence type="ECO:0000256" key="4">
    <source>
        <dbReference type="ARBA" id="ARBA00022723"/>
    </source>
</evidence>
<dbReference type="SUPFAM" id="SSF56672">
    <property type="entry name" value="DNA/RNA polymerases"/>
    <property type="match status" value="1"/>
</dbReference>
<dbReference type="PANTHER" id="PTHR34047">
    <property type="entry name" value="NUCLEAR INTRON MATURASE 1, MITOCHONDRIAL-RELATED"/>
    <property type="match status" value="1"/>
</dbReference>
<dbReference type="GO" id="GO:0051607">
    <property type="term" value="P:defense response to virus"/>
    <property type="evidence" value="ECO:0007669"/>
    <property type="project" value="UniProtKB-KW"/>
</dbReference>
<keyword evidence="12" id="KW-1185">Reference proteome</keyword>
<dbReference type="RefSeq" id="WP_092331217.1">
    <property type="nucleotide sequence ID" value="NZ_FNCP01000005.1"/>
</dbReference>
<dbReference type="InterPro" id="IPR000477">
    <property type="entry name" value="RT_dom"/>
</dbReference>
<dbReference type="PRINTS" id="PR00866">
    <property type="entry name" value="RNADNAPOLMS"/>
</dbReference>
<evidence type="ECO:0000313" key="11">
    <source>
        <dbReference type="EMBL" id="SDG68679.1"/>
    </source>
</evidence>
<dbReference type="AlphaFoldDB" id="A0A1G7WA02"/>
<dbReference type="Proteomes" id="UP000198656">
    <property type="component" value="Unassembled WGS sequence"/>
</dbReference>
<dbReference type="EMBL" id="FNCP01000005">
    <property type="protein sequence ID" value="SDG68679.1"/>
    <property type="molecule type" value="Genomic_DNA"/>
</dbReference>
<feature type="domain" description="Reverse transcriptase" evidence="10">
    <location>
        <begin position="49"/>
        <end position="288"/>
    </location>
</feature>
<evidence type="ECO:0000256" key="7">
    <source>
        <dbReference type="ARBA" id="ARBA00023118"/>
    </source>
</evidence>
<keyword evidence="3" id="KW-0548">Nucleotidyltransferase</keyword>
<keyword evidence="5" id="KW-0460">Magnesium</keyword>
<keyword evidence="2" id="KW-0808">Transferase</keyword>
<evidence type="ECO:0000256" key="5">
    <source>
        <dbReference type="ARBA" id="ARBA00022842"/>
    </source>
</evidence>
<dbReference type="Pfam" id="PF00078">
    <property type="entry name" value="RVT_1"/>
    <property type="match status" value="1"/>
</dbReference>
<evidence type="ECO:0000256" key="2">
    <source>
        <dbReference type="ARBA" id="ARBA00022679"/>
    </source>
</evidence>
<dbReference type="EC" id="2.7.7.49" evidence="1"/>
<gene>
    <name evidence="11" type="ORF">SAMN05443529_10577</name>
</gene>
<dbReference type="STRING" id="1121419.SAMN05443529_10577"/>
<dbReference type="GO" id="GO:0003964">
    <property type="term" value="F:RNA-directed DNA polymerase activity"/>
    <property type="evidence" value="ECO:0007669"/>
    <property type="project" value="UniProtKB-KW"/>
</dbReference>
<evidence type="ECO:0000313" key="12">
    <source>
        <dbReference type="Proteomes" id="UP000198656"/>
    </source>
</evidence>
<sequence>MDETKSYEISKHVVLEAFKRVKANKGAAGIDGEDLETFESNLKNNLYKIWNRMSSGSYFPPAVKAVEIPKKNGGTRMLGVPTVADRVAQMVAKLYFEPRVEPCFHPDSYGYRPGKSAVDALKVTRQRCWRYDWVLEFDIKGLFDNIDHELLMKAVCKHTDNPWVILYIKRWLKVPFQMPDGTVEERTKGTPQGGVISPVLANLFLHYAFDKWMEKHHPNKPFARYADDAVAHCRSRQGAEGLRKSLETRFAECGLELHPIKTRIVYCKDDDRRGDYLETTFDFLGYTFRPRRSKNKDGKFFINFTPAVSNKAKKAMQQTIHDWRMHLKPDKTLEDLAHMFNPILRGWVNYYGRFYKSEMYSVLKHMNRALVRWARRKYKKLAIHQQRADAWLGRIARREQKLFVQWQMGVLPGAG</sequence>
<dbReference type="GO" id="GO:0003723">
    <property type="term" value="F:RNA binding"/>
    <property type="evidence" value="ECO:0007669"/>
    <property type="project" value="InterPro"/>
</dbReference>
<dbReference type="InterPro" id="IPR013597">
    <property type="entry name" value="Mat_intron_G2"/>
</dbReference>
<dbReference type="Pfam" id="PF08388">
    <property type="entry name" value="GIIM"/>
    <property type="match status" value="1"/>
</dbReference>
<evidence type="ECO:0000259" key="10">
    <source>
        <dbReference type="PROSITE" id="PS50878"/>
    </source>
</evidence>
<dbReference type="InterPro" id="IPR043502">
    <property type="entry name" value="DNA/RNA_pol_sf"/>
</dbReference>
<dbReference type="CDD" id="cd01651">
    <property type="entry name" value="RT_G2_intron"/>
    <property type="match status" value="1"/>
</dbReference>
<organism evidence="11 12">
    <name type="scientific">Desulfosporosinus hippei DSM 8344</name>
    <dbReference type="NCBI Taxonomy" id="1121419"/>
    <lineage>
        <taxon>Bacteria</taxon>
        <taxon>Bacillati</taxon>
        <taxon>Bacillota</taxon>
        <taxon>Clostridia</taxon>
        <taxon>Eubacteriales</taxon>
        <taxon>Desulfitobacteriaceae</taxon>
        <taxon>Desulfosporosinus</taxon>
    </lineage>
</organism>